<proteinExistence type="predicted"/>
<evidence type="ECO:0000256" key="1">
    <source>
        <dbReference type="SAM" id="Phobius"/>
    </source>
</evidence>
<keyword evidence="1" id="KW-0812">Transmembrane</keyword>
<reference evidence="2 4" key="1">
    <citation type="submission" date="2012-11" db="EMBL/GenBank/DDBJ databases">
        <title>Whole genome sequence of Acetobacter cibinongensis 4H-1.</title>
        <authorList>
            <person name="Azuma Y."/>
            <person name="Higashiura N."/>
            <person name="Hirakawa H."/>
            <person name="Matsushita K."/>
        </authorList>
    </citation>
    <scope>NUCLEOTIDE SEQUENCE [LARGE SCALE GENOMIC DNA]</scope>
    <source>
        <strain evidence="2 4">4H-1</strain>
    </source>
</reference>
<accession>A0A0D6N7S1</accession>
<evidence type="ECO:0000313" key="3">
    <source>
        <dbReference type="EMBL" id="GEL60068.1"/>
    </source>
</evidence>
<dbReference type="Proteomes" id="UP000032671">
    <property type="component" value="Unassembled WGS sequence"/>
</dbReference>
<feature type="transmembrane region" description="Helical" evidence="1">
    <location>
        <begin position="315"/>
        <end position="333"/>
    </location>
</feature>
<evidence type="ECO:0000313" key="2">
    <source>
        <dbReference type="EMBL" id="GAN61541.1"/>
    </source>
</evidence>
<keyword evidence="1" id="KW-0472">Membrane</keyword>
<dbReference type="AlphaFoldDB" id="A0A0D6N7S1"/>
<accession>A0A6N3SV12</accession>
<protein>
    <submittedName>
        <fullName evidence="2">Uncharacterized protein</fullName>
    </submittedName>
</protein>
<comment type="caution">
    <text evidence="2">The sequence shown here is derived from an EMBL/GenBank/DDBJ whole genome shotgun (WGS) entry which is preliminary data.</text>
</comment>
<dbReference type="RefSeq" id="WP_048839583.1">
    <property type="nucleotide sequence ID" value="NZ_BAMV01000036.1"/>
</dbReference>
<dbReference type="EMBL" id="BAMV01000036">
    <property type="protein sequence ID" value="GAN61541.1"/>
    <property type="molecule type" value="Genomic_DNA"/>
</dbReference>
<dbReference type="EMBL" id="BJVU01000021">
    <property type="protein sequence ID" value="GEL60068.1"/>
    <property type="molecule type" value="Genomic_DNA"/>
</dbReference>
<dbReference type="Proteomes" id="UP000321891">
    <property type="component" value="Unassembled WGS sequence"/>
</dbReference>
<organism evidence="2 4">
    <name type="scientific">Acetobacter cibinongensis</name>
    <dbReference type="NCBI Taxonomy" id="146475"/>
    <lineage>
        <taxon>Bacteria</taxon>
        <taxon>Pseudomonadati</taxon>
        <taxon>Pseudomonadota</taxon>
        <taxon>Alphaproteobacteria</taxon>
        <taxon>Acetobacterales</taxon>
        <taxon>Acetobacteraceae</taxon>
        <taxon>Acetobacter</taxon>
    </lineage>
</organism>
<reference evidence="3 5" key="2">
    <citation type="submission" date="2019-07" db="EMBL/GenBank/DDBJ databases">
        <title>Whole genome shotgun sequence of Acetobacter cibinongensis NBRC 16605.</title>
        <authorList>
            <person name="Hosoyama A."/>
            <person name="Uohara A."/>
            <person name="Ohji S."/>
            <person name="Ichikawa N."/>
        </authorList>
    </citation>
    <scope>NUCLEOTIDE SEQUENCE [LARGE SCALE GENOMIC DNA]</scope>
    <source>
        <strain evidence="3 5">NBRC 16605</strain>
    </source>
</reference>
<sequence length="663" mass="70960">MTSAVIDSLVISLGLDAKGVVKGSQQTEGALNRLRARLGDNAKGIERDHTRVAESVRNVREQVLGLLTVVTAGRGLNAFFRETSANVVATRNFSQTIDTSTASLGKWEAAARMAGGSAEGIRQTFSSISSSISEWDLNKTFSPQLQQMQRSGIAVLDGKTGNASSTEQIFKNALRYLSAIKDMRRRTQQARSFGFGDGVLPLVNSGSGAIQRMLHEAQEDGAEVTEQQTKANAALVRSQERLGTSTSALGRQIESDFAPQVAKVNDLIRATTDTIRQHQTIADAAFAGVSATALALGVAIAGPFVAGFVAANAGVLALAAGFGAVVTAGSYFYNDWSSWMSGGVSEFGAFYQSVSNGWAKIEKIGSRTVTKLRPAWESFEHGAEEVWEAFASLFTEDSDTIRARWLVLTSDASDAWGKAMGSLQADWSRFKKAIQTDAPAVRRWLESMLHRGESAAKSAWHYVEEGSAKVGHYIGGRAEAMHGLLAPRGIRNNNPGNLRSWAGAGSDGQFAQFSTPEAGLNAMAQNLQTYMRKRGLQSVRGIISRWAPASDGNLTNDYIAQVSKDMGVNPDSRLNASDVNTVASLMHAITRRENGYDPYAGLNQAAAQQAIARNQPAAGPPQEVHHHAHNTFNVNVSTRATDARGTAHAVSRELATVTNTGIN</sequence>
<dbReference type="STRING" id="1231339.Abci_036_008"/>
<evidence type="ECO:0000313" key="5">
    <source>
        <dbReference type="Proteomes" id="UP000321891"/>
    </source>
</evidence>
<gene>
    <name evidence="2" type="ORF">Abci_036_008</name>
    <name evidence="3" type="ORF">ACI01nite_26700</name>
</gene>
<keyword evidence="5" id="KW-1185">Reference proteome</keyword>
<feature type="transmembrane region" description="Helical" evidence="1">
    <location>
        <begin position="284"/>
        <end position="309"/>
    </location>
</feature>
<keyword evidence="1" id="KW-1133">Transmembrane helix</keyword>
<evidence type="ECO:0000313" key="4">
    <source>
        <dbReference type="Proteomes" id="UP000032671"/>
    </source>
</evidence>
<name>A0A0D6N7S1_9PROT</name>